<proteinExistence type="predicted"/>
<protein>
    <submittedName>
        <fullName evidence="3">Uncharacterized protein</fullName>
    </submittedName>
</protein>
<reference evidence="3 4" key="2">
    <citation type="journal article" date="2011" name="Stand. Genomic Sci.">
        <title>Complete genome sequence of Leadbetterella byssophila type strain (4M15).</title>
        <authorList>
            <person name="Abt B."/>
            <person name="Teshima H."/>
            <person name="Lucas S."/>
            <person name="Lapidus A."/>
            <person name="Del Rio T.G."/>
            <person name="Nolan M."/>
            <person name="Tice H."/>
            <person name="Cheng J.F."/>
            <person name="Pitluck S."/>
            <person name="Liolios K."/>
            <person name="Pagani I."/>
            <person name="Ivanova N."/>
            <person name="Mavromatis K."/>
            <person name="Pati A."/>
            <person name="Tapia R."/>
            <person name="Han C."/>
            <person name="Goodwin L."/>
            <person name="Chen A."/>
            <person name="Palaniappan K."/>
            <person name="Land M."/>
            <person name="Hauser L."/>
            <person name="Chang Y.J."/>
            <person name="Jeffries C.D."/>
            <person name="Rohde M."/>
            <person name="Goker M."/>
            <person name="Tindall B.J."/>
            <person name="Detter J.C."/>
            <person name="Woyke T."/>
            <person name="Bristow J."/>
            <person name="Eisen J.A."/>
            <person name="Markowitz V."/>
            <person name="Hugenholtz P."/>
            <person name="Klenk H.P."/>
            <person name="Kyrpides N.C."/>
        </authorList>
    </citation>
    <scope>NUCLEOTIDE SEQUENCE [LARGE SCALE GENOMIC DNA]</scope>
    <source>
        <strain evidence="4">DSM 17132 / JCM 16389 / KACC 11308 / NBRC 106382 / 4M15</strain>
    </source>
</reference>
<name>E4RX91_LEAB4</name>
<feature type="domain" description="DUF7015" evidence="2">
    <location>
        <begin position="179"/>
        <end position="280"/>
    </location>
</feature>
<dbReference type="Pfam" id="PF22839">
    <property type="entry name" value="DUF7015"/>
    <property type="match status" value="1"/>
</dbReference>
<dbReference type="EMBL" id="CP002305">
    <property type="protein sequence ID" value="ADQ19006.1"/>
    <property type="molecule type" value="Genomic_DNA"/>
</dbReference>
<dbReference type="STRING" id="649349.Lbys_3355"/>
<evidence type="ECO:0000313" key="4">
    <source>
        <dbReference type="Proteomes" id="UP000007435"/>
    </source>
</evidence>
<dbReference type="Pfam" id="PF08522">
    <property type="entry name" value="BT_3987-like_N"/>
    <property type="match status" value="1"/>
</dbReference>
<dbReference type="PROSITE" id="PS51257">
    <property type="entry name" value="PROKAR_LIPOPROTEIN"/>
    <property type="match status" value="1"/>
</dbReference>
<dbReference type="KEGG" id="lby:Lbys_3355"/>
<dbReference type="RefSeq" id="WP_013410031.1">
    <property type="nucleotide sequence ID" value="NC_014655.1"/>
</dbReference>
<dbReference type="AlphaFoldDB" id="E4RX91"/>
<evidence type="ECO:0000259" key="2">
    <source>
        <dbReference type="Pfam" id="PF22839"/>
    </source>
</evidence>
<dbReference type="HOGENOM" id="CLU_086616_0_0_10"/>
<accession>E4RX91</accession>
<dbReference type="InterPro" id="IPR054281">
    <property type="entry name" value="DUF7015"/>
</dbReference>
<evidence type="ECO:0000313" key="3">
    <source>
        <dbReference type="EMBL" id="ADQ19006.1"/>
    </source>
</evidence>
<reference key="1">
    <citation type="submission" date="2010-11" db="EMBL/GenBank/DDBJ databases">
        <title>The complete genome of Leadbetterella byssophila DSM 17132.</title>
        <authorList>
            <consortium name="US DOE Joint Genome Institute (JGI-PGF)"/>
            <person name="Lucas S."/>
            <person name="Copeland A."/>
            <person name="Lapidus A."/>
            <person name="Glavina del Rio T."/>
            <person name="Dalin E."/>
            <person name="Tice H."/>
            <person name="Bruce D."/>
            <person name="Goodwin L."/>
            <person name="Pitluck S."/>
            <person name="Kyrpides N."/>
            <person name="Mavromatis K."/>
            <person name="Ivanova N."/>
            <person name="Teshima H."/>
            <person name="Brettin T."/>
            <person name="Detter J.C."/>
            <person name="Han C."/>
            <person name="Tapia R."/>
            <person name="Land M."/>
            <person name="Hauser L."/>
            <person name="Markowitz V."/>
            <person name="Cheng J.-F."/>
            <person name="Hugenholtz P."/>
            <person name="Woyke T."/>
            <person name="Wu D."/>
            <person name="Tindall B."/>
            <person name="Pomrenke H.G."/>
            <person name="Brambilla E."/>
            <person name="Klenk H.-P."/>
            <person name="Eisen J.A."/>
        </authorList>
    </citation>
    <scope>NUCLEOTIDE SEQUENCE [LARGE SCALE GENOMIC DNA]</scope>
    <source>
        <strain>DSM 17132</strain>
    </source>
</reference>
<sequence length="282" mass="31799">MKKYLSLLILPFLFTSCIEDDLVELTDQGSPFLVAGGGTEKELFFNAFTNVKKIPMFDIHRNVPSNAALNTPTTVKLTAARDILEAFNEEHDETYEWLPSEIFTFVNEPGITFQGDDVILNYSAGDFAKEIAINLDGSKWDLAHKYALAYRITDPGNNKIATGNDYFITLISAKNQWDGVYHYTTSANNTLLPNQDTEVELHTVSPTKVKLYPGLLGYYSNEVWYTINPETMGVTVEMVTLLPIATDASSHYDPETKTFNLKWTSNNGARIFEETMTFIKDR</sequence>
<dbReference type="Proteomes" id="UP000007435">
    <property type="component" value="Chromosome"/>
</dbReference>
<feature type="domain" description="BT-3987-like N-terminal" evidence="1">
    <location>
        <begin position="39"/>
        <end position="158"/>
    </location>
</feature>
<gene>
    <name evidence="3" type="ordered locus">Lbys_3355</name>
</gene>
<evidence type="ECO:0000259" key="1">
    <source>
        <dbReference type="Pfam" id="PF08522"/>
    </source>
</evidence>
<keyword evidence="4" id="KW-1185">Reference proteome</keyword>
<dbReference type="Gene3D" id="2.60.40.1740">
    <property type="entry name" value="hypothetical protein (bacova_03559)"/>
    <property type="match status" value="1"/>
</dbReference>
<organism evidence="3 4">
    <name type="scientific">Leadbetterella byssophila (strain DSM 17132 / JCM 16389 / KACC 11308 / NBRC 106382 / 4M15)</name>
    <dbReference type="NCBI Taxonomy" id="649349"/>
    <lineage>
        <taxon>Bacteria</taxon>
        <taxon>Pseudomonadati</taxon>
        <taxon>Bacteroidota</taxon>
        <taxon>Cytophagia</taxon>
        <taxon>Cytophagales</taxon>
        <taxon>Leadbetterellaceae</taxon>
        <taxon>Leadbetterella</taxon>
    </lineage>
</organism>
<dbReference type="InterPro" id="IPR013728">
    <property type="entry name" value="BT_3987-like_N"/>
</dbReference>
<dbReference type="OrthoDB" id="740324at2"/>